<feature type="domain" description="Serine aminopeptidase S33" evidence="5">
    <location>
        <begin position="34"/>
        <end position="270"/>
    </location>
</feature>
<evidence type="ECO:0000256" key="4">
    <source>
        <dbReference type="ARBA" id="ARBA00023140"/>
    </source>
</evidence>
<dbReference type="GO" id="GO:0016787">
    <property type="term" value="F:hydrolase activity"/>
    <property type="evidence" value="ECO:0007669"/>
    <property type="project" value="UniProtKB-KW"/>
</dbReference>
<dbReference type="PANTHER" id="PTHR11614">
    <property type="entry name" value="PHOSPHOLIPASE-RELATED"/>
    <property type="match status" value="1"/>
</dbReference>
<dbReference type="EMBL" id="QGDH01000114">
    <property type="protein sequence ID" value="RAR06574.1"/>
    <property type="molecule type" value="Genomic_DNA"/>
</dbReference>
<name>A0A364MXN9_STELY</name>
<evidence type="ECO:0000256" key="2">
    <source>
        <dbReference type="ARBA" id="ARBA00005668"/>
    </source>
</evidence>
<evidence type="ECO:0000313" key="7">
    <source>
        <dbReference type="Proteomes" id="UP000249619"/>
    </source>
</evidence>
<evidence type="ECO:0000259" key="5">
    <source>
        <dbReference type="Pfam" id="PF12146"/>
    </source>
</evidence>
<dbReference type="AlphaFoldDB" id="A0A364MXN9"/>
<evidence type="ECO:0000313" key="6">
    <source>
        <dbReference type="EMBL" id="RAR06574.1"/>
    </source>
</evidence>
<proteinExistence type="inferred from homology"/>
<dbReference type="GO" id="GO:0005777">
    <property type="term" value="C:peroxisome"/>
    <property type="evidence" value="ECO:0007669"/>
    <property type="project" value="UniProtKB-SubCell"/>
</dbReference>
<sequence length="287" mass="31356">MSPIPTPDPNQHLSHTTITLSSGTIAHKWTPNHPPTATIVLQHGYAEYACRYLDSHHNLIHHFLHAHYTVYAMDIWGHGSSPGTRAVAHVGKAVTDHIELRRLAASPGLRVILFGHSLGGLITAGSVAKDSTSRVDGVILTGPALPGPFPYVARLVFGAVARCIPAVSVPGRRGDIAGLTRSQVEIDKYFSDPLFYKKGICFLLAATALDEADNVRACVKAWTVPTLVLHGDSDTYCEWEASEKFVRGIASQDKEFGVYEDGRHELLHDLEGDAVLERVMKWIEGRV</sequence>
<dbReference type="InterPro" id="IPR051044">
    <property type="entry name" value="MAG_DAG_Lipase"/>
</dbReference>
<reference evidence="7" key="1">
    <citation type="submission" date="2018-05" db="EMBL/GenBank/DDBJ databases">
        <title>Draft genome sequence of Stemphylium lycopersici strain CIDEFI 213.</title>
        <authorList>
            <person name="Medina R."/>
            <person name="Franco M.E.E."/>
            <person name="Lucentini C.G."/>
            <person name="Saparrat M.C.N."/>
            <person name="Balatti P.A."/>
        </authorList>
    </citation>
    <scope>NUCLEOTIDE SEQUENCE [LARGE SCALE GENOMIC DNA]</scope>
    <source>
        <strain evidence="7">CIDEFI 213</strain>
    </source>
</reference>
<comment type="similarity">
    <text evidence="2">Belongs to the AB hydrolase superfamily. AKT2 hydrolase family.</text>
</comment>
<dbReference type="SUPFAM" id="SSF53474">
    <property type="entry name" value="alpha/beta-Hydrolases"/>
    <property type="match status" value="1"/>
</dbReference>
<keyword evidence="7" id="KW-1185">Reference proteome</keyword>
<dbReference type="Gene3D" id="3.40.50.1820">
    <property type="entry name" value="alpha/beta hydrolase"/>
    <property type="match status" value="1"/>
</dbReference>
<organism evidence="6 7">
    <name type="scientific">Stemphylium lycopersici</name>
    <name type="common">Tomato gray leaf spot disease fungus</name>
    <name type="synonym">Thyrospora lycopersici</name>
    <dbReference type="NCBI Taxonomy" id="183478"/>
    <lineage>
        <taxon>Eukaryota</taxon>
        <taxon>Fungi</taxon>
        <taxon>Dikarya</taxon>
        <taxon>Ascomycota</taxon>
        <taxon>Pezizomycotina</taxon>
        <taxon>Dothideomycetes</taxon>
        <taxon>Pleosporomycetidae</taxon>
        <taxon>Pleosporales</taxon>
        <taxon>Pleosporineae</taxon>
        <taxon>Pleosporaceae</taxon>
        <taxon>Stemphylium</taxon>
    </lineage>
</organism>
<gene>
    <name evidence="6" type="ORF">DDE83_006909</name>
</gene>
<dbReference type="InterPro" id="IPR022742">
    <property type="entry name" value="Hydrolase_4"/>
</dbReference>
<keyword evidence="6" id="KW-0378">Hydrolase</keyword>
<dbReference type="Proteomes" id="UP000249619">
    <property type="component" value="Unassembled WGS sequence"/>
</dbReference>
<evidence type="ECO:0000256" key="1">
    <source>
        <dbReference type="ARBA" id="ARBA00004275"/>
    </source>
</evidence>
<protein>
    <submittedName>
        <fullName evidence="6">Alpha beta-hydrolase</fullName>
    </submittedName>
</protein>
<keyword evidence="3" id="KW-0843">Virulence</keyword>
<dbReference type="InterPro" id="IPR000073">
    <property type="entry name" value="AB_hydrolase_1"/>
</dbReference>
<evidence type="ECO:0000256" key="3">
    <source>
        <dbReference type="ARBA" id="ARBA00023026"/>
    </source>
</evidence>
<keyword evidence="4" id="KW-0576">Peroxisome</keyword>
<dbReference type="STRING" id="183478.A0A364MXN9"/>
<dbReference type="InterPro" id="IPR029058">
    <property type="entry name" value="AB_hydrolase_fold"/>
</dbReference>
<comment type="subcellular location">
    <subcellularLocation>
        <location evidence="1">Peroxisome</location>
    </subcellularLocation>
</comment>
<dbReference type="PRINTS" id="PR00111">
    <property type="entry name" value="ABHYDROLASE"/>
</dbReference>
<comment type="caution">
    <text evidence="6">The sequence shown here is derived from an EMBL/GenBank/DDBJ whole genome shotgun (WGS) entry which is preliminary data.</text>
</comment>
<dbReference type="Pfam" id="PF12146">
    <property type="entry name" value="Hydrolase_4"/>
    <property type="match status" value="1"/>
</dbReference>
<accession>A0A364MXN9</accession>